<protein>
    <submittedName>
        <fullName evidence="1">DUF3124 domain-containing protein</fullName>
    </submittedName>
</protein>
<comment type="caution">
    <text evidence="1">The sequence shown here is derived from an EMBL/GenBank/DDBJ whole genome shotgun (WGS) entry which is preliminary data.</text>
</comment>
<dbReference type="Proteomes" id="UP001378188">
    <property type="component" value="Unassembled WGS sequence"/>
</dbReference>
<reference evidence="1 2" key="1">
    <citation type="submission" date="2024-02" db="EMBL/GenBank/DDBJ databases">
        <title>Genome analysis and characterization of Microbaculum marinisediminis sp. nov., isolated from marine sediment.</title>
        <authorList>
            <person name="Du Z.-J."/>
            <person name="Ye Y.-Q."/>
            <person name="Zhang Z.-R."/>
            <person name="Yuan S.-M."/>
            <person name="Zhang X.-Y."/>
        </authorList>
    </citation>
    <scope>NUCLEOTIDE SEQUENCE [LARGE SCALE GENOMIC DNA]</scope>
    <source>
        <strain evidence="1 2">SDUM1044001</strain>
    </source>
</reference>
<evidence type="ECO:0000313" key="2">
    <source>
        <dbReference type="Proteomes" id="UP001378188"/>
    </source>
</evidence>
<dbReference type="RefSeq" id="WP_340329562.1">
    <property type="nucleotide sequence ID" value="NZ_JAZHOF010000004.1"/>
</dbReference>
<sequence length="159" mass="16655">MLGAGHSWPRSAAPGLAAVAACLLSATASGQEQISAGQRVYLAVYSAIGFASQEKVDVAVTLSFRNLDERMPITIESALYYDTDGRQITDLLEAPRTLAPFGSTQVLIKQTDFSGDVGANVVVEWSAGGPAAQPLFEAVMVGSRGTQAFAFTSRGVVLE</sequence>
<dbReference type="InterPro" id="IPR021471">
    <property type="entry name" value="DUF3124"/>
</dbReference>
<proteinExistence type="predicted"/>
<dbReference type="AlphaFoldDB" id="A0AAW9RPX9"/>
<name>A0AAW9RPX9_9HYPH</name>
<keyword evidence="2" id="KW-1185">Reference proteome</keyword>
<dbReference type="EMBL" id="JAZHOF010000004">
    <property type="protein sequence ID" value="MEJ8571861.1"/>
    <property type="molecule type" value="Genomic_DNA"/>
</dbReference>
<accession>A0AAW9RPX9</accession>
<dbReference type="Pfam" id="PF11322">
    <property type="entry name" value="DUF3124"/>
    <property type="match status" value="1"/>
</dbReference>
<gene>
    <name evidence="1" type="ORF">V3328_10285</name>
</gene>
<evidence type="ECO:0000313" key="1">
    <source>
        <dbReference type="EMBL" id="MEJ8571861.1"/>
    </source>
</evidence>
<organism evidence="1 2">
    <name type="scientific">Microbaculum marinum</name>
    <dbReference type="NCBI Taxonomy" id="1764581"/>
    <lineage>
        <taxon>Bacteria</taxon>
        <taxon>Pseudomonadati</taxon>
        <taxon>Pseudomonadota</taxon>
        <taxon>Alphaproteobacteria</taxon>
        <taxon>Hyphomicrobiales</taxon>
        <taxon>Tepidamorphaceae</taxon>
        <taxon>Microbaculum</taxon>
    </lineage>
</organism>